<dbReference type="CDD" id="cd08347">
    <property type="entry name" value="PcpA_C_like"/>
    <property type="match status" value="1"/>
</dbReference>
<dbReference type="GO" id="GO:0051213">
    <property type="term" value="F:dioxygenase activity"/>
    <property type="evidence" value="ECO:0007669"/>
    <property type="project" value="UniProtKB-KW"/>
</dbReference>
<feature type="domain" description="VOC" evidence="1">
    <location>
        <begin position="7"/>
        <end position="132"/>
    </location>
</feature>
<accession>A0A3S0KB90</accession>
<protein>
    <submittedName>
        <fullName evidence="2">Ring-cleaving dioxygenase</fullName>
    </submittedName>
</protein>
<dbReference type="OrthoDB" id="9785698at2"/>
<reference evidence="2 3" key="1">
    <citation type="submission" date="2018-12" db="EMBL/GenBank/DDBJ databases">
        <title>Deinococcus radiophilus ATCC 27603 genome sequencing and assembly.</title>
        <authorList>
            <person name="Maclea K.S."/>
            <person name="Maynard C.R."/>
        </authorList>
    </citation>
    <scope>NUCLEOTIDE SEQUENCE [LARGE SCALE GENOMIC DNA]</scope>
    <source>
        <strain evidence="2 3">ATCC 27603</strain>
    </source>
</reference>
<dbReference type="RefSeq" id="WP_126352133.1">
    <property type="nucleotide sequence ID" value="NZ_JBHSVX010000006.1"/>
</dbReference>
<dbReference type="Pfam" id="PF00903">
    <property type="entry name" value="Glyoxalase"/>
    <property type="match status" value="1"/>
</dbReference>
<dbReference type="SUPFAM" id="SSF54593">
    <property type="entry name" value="Glyoxalase/Bleomycin resistance protein/Dihydroxybiphenyl dioxygenase"/>
    <property type="match status" value="1"/>
</dbReference>
<evidence type="ECO:0000313" key="2">
    <source>
        <dbReference type="EMBL" id="RTR26832.1"/>
    </source>
</evidence>
<feature type="domain" description="VOC" evidence="1">
    <location>
        <begin position="155"/>
        <end position="282"/>
    </location>
</feature>
<dbReference type="InterPro" id="IPR029068">
    <property type="entry name" value="Glyas_Bleomycin-R_OHBP_Dase"/>
</dbReference>
<dbReference type="Gene3D" id="3.10.180.10">
    <property type="entry name" value="2,3-Dihydroxybiphenyl 1,2-Dioxygenase, domain 1"/>
    <property type="match status" value="2"/>
</dbReference>
<dbReference type="AlphaFoldDB" id="A0A3S0KB90"/>
<dbReference type="InterPro" id="IPR052537">
    <property type="entry name" value="Extradiol_RC_dioxygenase"/>
</dbReference>
<gene>
    <name evidence="2" type="ORF">EJ104_07490</name>
</gene>
<dbReference type="PROSITE" id="PS51819">
    <property type="entry name" value="VOC"/>
    <property type="match status" value="2"/>
</dbReference>
<keyword evidence="2" id="KW-0560">Oxidoreductase</keyword>
<evidence type="ECO:0000313" key="3">
    <source>
        <dbReference type="Proteomes" id="UP000277766"/>
    </source>
</evidence>
<dbReference type="PANTHER" id="PTHR36110:SF4">
    <property type="entry name" value="RING-CLEAVING DIOXYGENASE MHQA-RELATED"/>
    <property type="match status" value="1"/>
</dbReference>
<dbReference type="EMBL" id="RXPE01000013">
    <property type="protein sequence ID" value="RTR26832.1"/>
    <property type="molecule type" value="Genomic_DNA"/>
</dbReference>
<dbReference type="InterPro" id="IPR004360">
    <property type="entry name" value="Glyas_Fos-R_dOase_dom"/>
</dbReference>
<dbReference type="PANTHER" id="PTHR36110">
    <property type="entry name" value="RING-CLEAVING DIOXYGENASE MHQE-RELATED"/>
    <property type="match status" value="1"/>
</dbReference>
<sequence length="320" mass="35566">MTLQFCGIHHVSALSADIARNLDFYTRVLGLRLLKKTVNQDSPSMYHLFYGDGVGSPGSEMTFFDFPRAAREHRGSDSISLTAFRVTGTAALDFWETRLREHGVLVTARQLDGRRRLEFEDVDGTRLALVDDGGQGPRGLPWSGSDVPGEYQLRGLGFSGLTVSDPGPLRSLLEDGLMMTEVRQYLDGGHPVHVFQMGNQPESRNPAQELHVTLRPDLPRHRPGASSVHHIALRVKDQAELRGWMMHLSLLGYPNSGEVDRHWFRSVYVTAPGGLVVELATDGPGFGIDEDMDHLGESLILPPFLEPRRAEIEARLRPLT</sequence>
<organism evidence="2 3">
    <name type="scientific">Deinococcus radiophilus</name>
    <dbReference type="NCBI Taxonomy" id="32062"/>
    <lineage>
        <taxon>Bacteria</taxon>
        <taxon>Thermotogati</taxon>
        <taxon>Deinococcota</taxon>
        <taxon>Deinococci</taxon>
        <taxon>Deinococcales</taxon>
        <taxon>Deinococcaceae</taxon>
        <taxon>Deinococcus</taxon>
    </lineage>
</organism>
<keyword evidence="3" id="KW-1185">Reference proteome</keyword>
<dbReference type="Proteomes" id="UP000277766">
    <property type="component" value="Unassembled WGS sequence"/>
</dbReference>
<comment type="caution">
    <text evidence="2">The sequence shown here is derived from an EMBL/GenBank/DDBJ whole genome shotgun (WGS) entry which is preliminary data.</text>
</comment>
<dbReference type="InterPro" id="IPR037523">
    <property type="entry name" value="VOC_core"/>
</dbReference>
<evidence type="ECO:0000259" key="1">
    <source>
        <dbReference type="PROSITE" id="PS51819"/>
    </source>
</evidence>
<keyword evidence="2" id="KW-0223">Dioxygenase</keyword>
<proteinExistence type="predicted"/>
<name>A0A3S0KB90_9DEIO</name>